<evidence type="ECO:0000256" key="7">
    <source>
        <dbReference type="ARBA" id="ARBA00023049"/>
    </source>
</evidence>
<feature type="binding site" evidence="9">
    <location>
        <position position="133"/>
    </location>
    <ligand>
        <name>Zn(2+)</name>
        <dbReference type="ChEBI" id="CHEBI:29105"/>
        <note>catalytic</note>
    </ligand>
</feature>
<name>A0A3S2U092_9FLAO</name>
<dbReference type="RefSeq" id="WP_128196720.1">
    <property type="nucleotide sequence ID" value="NZ_SACJ01000010.1"/>
</dbReference>
<evidence type="ECO:0000313" key="12">
    <source>
        <dbReference type="Proteomes" id="UP000285211"/>
    </source>
</evidence>
<dbReference type="Gene3D" id="3.30.1380.10">
    <property type="match status" value="1"/>
</dbReference>
<dbReference type="SUPFAM" id="SSF55166">
    <property type="entry name" value="Hedgehog/DD-peptidase"/>
    <property type="match status" value="1"/>
</dbReference>
<keyword evidence="3 9" id="KW-0479">Metal-binding</keyword>
<accession>A0A3S2U092</accession>
<feature type="binding site" evidence="9">
    <location>
        <position position="200"/>
    </location>
    <ligand>
        <name>Zn(2+)</name>
        <dbReference type="ChEBI" id="CHEBI:29105"/>
        <note>catalytic</note>
    </ligand>
</feature>
<evidence type="ECO:0000256" key="4">
    <source>
        <dbReference type="ARBA" id="ARBA00022801"/>
    </source>
</evidence>
<dbReference type="PANTHER" id="PTHR43126">
    <property type="entry name" value="D-ALANYL-D-ALANINE DIPEPTIDASE"/>
    <property type="match status" value="1"/>
</dbReference>
<gene>
    <name evidence="11" type="ORF">EOD40_14465</name>
</gene>
<dbReference type="PANTHER" id="PTHR43126:SF1">
    <property type="entry name" value="D-ALANYL-D-ALANINE DIPEPTIDASE"/>
    <property type="match status" value="1"/>
</dbReference>
<proteinExistence type="inferred from homology"/>
<dbReference type="Pfam" id="PF01427">
    <property type="entry name" value="Peptidase_M15"/>
    <property type="match status" value="1"/>
</dbReference>
<dbReference type="EMBL" id="SACJ01000010">
    <property type="protein sequence ID" value="RVT73444.1"/>
    <property type="molecule type" value="Genomic_DNA"/>
</dbReference>
<sequence>MIITLKKISLILFLVVFLSCKSQITAISTSKEIPSSIGDTTFVNLKDYSSDFVYDMKYATDDNFLKAKVYDCAECYLRLKTVRALVVANQEFIKKGYRIKLFDCYRPLDIQKKMWEIVPNPEYVADPAKGSIHNRGGAVDITLVNKRGRELDMGTKFDFFGIEASHAYENLSQKVKDNRMLLKSIMLENGFNSFDSEWWHYNLKSALMDVVSNEKWKCN</sequence>
<keyword evidence="12" id="KW-1185">Reference proteome</keyword>
<feature type="site" description="Transition state stabilizer" evidence="9">
    <location>
        <position position="106"/>
    </location>
</feature>
<evidence type="ECO:0000256" key="8">
    <source>
        <dbReference type="ARBA" id="ARBA00023316"/>
    </source>
</evidence>
<keyword evidence="10" id="KW-0732">Signal</keyword>
<comment type="caution">
    <text evidence="11">The sequence shown here is derived from an EMBL/GenBank/DDBJ whole genome shotgun (WGS) entry which is preliminary data.</text>
</comment>
<dbReference type="PROSITE" id="PS51257">
    <property type="entry name" value="PROKAR_LIPOPROTEIN"/>
    <property type="match status" value="1"/>
</dbReference>
<dbReference type="HAMAP" id="MF_01924">
    <property type="entry name" value="A_A_dipeptidase"/>
    <property type="match status" value="1"/>
</dbReference>
<comment type="catalytic activity">
    <reaction evidence="1 9">
        <text>D-alanyl-D-alanine + H2O = 2 D-alanine</text>
        <dbReference type="Rhea" id="RHEA:20661"/>
        <dbReference type="ChEBI" id="CHEBI:15377"/>
        <dbReference type="ChEBI" id="CHEBI:57416"/>
        <dbReference type="ChEBI" id="CHEBI:57822"/>
        <dbReference type="EC" id="3.4.13.22"/>
    </reaction>
</comment>
<dbReference type="Proteomes" id="UP000285211">
    <property type="component" value="Unassembled WGS sequence"/>
</dbReference>
<comment type="similarity">
    <text evidence="9">Belongs to the peptidase M15D family.</text>
</comment>
<organism evidence="11 12">
    <name type="scientific">Flavobacterium sufflavum</name>
    <dbReference type="NCBI Taxonomy" id="1921138"/>
    <lineage>
        <taxon>Bacteria</taxon>
        <taxon>Pseudomonadati</taxon>
        <taxon>Bacteroidota</taxon>
        <taxon>Flavobacteriia</taxon>
        <taxon>Flavobacteriales</taxon>
        <taxon>Flavobacteriaceae</taxon>
        <taxon>Flavobacterium</taxon>
    </lineage>
</organism>
<keyword evidence="8" id="KW-0961">Cell wall biogenesis/degradation</keyword>
<reference evidence="11 12" key="1">
    <citation type="submission" date="2019-01" db="EMBL/GenBank/DDBJ databases">
        <authorList>
            <person name="Chen W.-M."/>
        </authorList>
    </citation>
    <scope>NUCLEOTIDE SEQUENCE [LARGE SCALE GENOMIC DNA]</scope>
    <source>
        <strain evidence="11 12">BBQ-12</strain>
    </source>
</reference>
<dbReference type="OrthoDB" id="9801430at2"/>
<dbReference type="EC" id="3.4.13.22" evidence="9"/>
<keyword evidence="6 9" id="KW-0224">Dipeptidase</keyword>
<comment type="cofactor">
    <cofactor evidence="9">
        <name>Zn(2+)</name>
        <dbReference type="ChEBI" id="CHEBI:29105"/>
    </cofactor>
    <text evidence="9">Binds 1 zinc ion per subunit.</text>
</comment>
<feature type="active site" description="Proton donor/acceptor" evidence="9">
    <location>
        <position position="197"/>
    </location>
</feature>
<feature type="signal peptide" evidence="10">
    <location>
        <begin position="1"/>
        <end position="22"/>
    </location>
</feature>
<dbReference type="InterPro" id="IPR000755">
    <property type="entry name" value="A_A_dipeptidase"/>
</dbReference>
<dbReference type="GO" id="GO:0071555">
    <property type="term" value="P:cell wall organization"/>
    <property type="evidence" value="ECO:0007669"/>
    <property type="project" value="UniProtKB-KW"/>
</dbReference>
<evidence type="ECO:0000256" key="9">
    <source>
        <dbReference type="HAMAP-Rule" id="MF_01924"/>
    </source>
</evidence>
<evidence type="ECO:0000256" key="5">
    <source>
        <dbReference type="ARBA" id="ARBA00022833"/>
    </source>
</evidence>
<dbReference type="GO" id="GO:0006508">
    <property type="term" value="P:proteolysis"/>
    <property type="evidence" value="ECO:0007669"/>
    <property type="project" value="UniProtKB-KW"/>
</dbReference>
<keyword evidence="7 9" id="KW-0482">Metalloprotease</keyword>
<protein>
    <recommendedName>
        <fullName evidence="9">D-alanyl-D-alanine dipeptidase</fullName>
        <shortName evidence="9">D-Ala-D-Ala dipeptidase</shortName>
        <ecNumber evidence="9">3.4.13.22</ecNumber>
    </recommendedName>
</protein>
<evidence type="ECO:0000256" key="10">
    <source>
        <dbReference type="SAM" id="SignalP"/>
    </source>
</evidence>
<feature type="chain" id="PRO_5018785469" description="D-alanyl-D-alanine dipeptidase" evidence="10">
    <location>
        <begin position="23"/>
        <end position="219"/>
    </location>
</feature>
<comment type="function">
    <text evidence="9">Catalyzes hydrolysis of the D-alanyl-D-alanine dipeptide.</text>
</comment>
<feature type="binding site" evidence="9">
    <location>
        <position position="140"/>
    </location>
    <ligand>
        <name>Zn(2+)</name>
        <dbReference type="ChEBI" id="CHEBI:29105"/>
        <note>catalytic</note>
    </ligand>
</feature>
<keyword evidence="2 9" id="KW-0645">Protease</keyword>
<dbReference type="GO" id="GO:0160237">
    <property type="term" value="F:D-Ala-D-Ala dipeptidase activity"/>
    <property type="evidence" value="ECO:0007669"/>
    <property type="project" value="UniProtKB-EC"/>
</dbReference>
<evidence type="ECO:0000313" key="11">
    <source>
        <dbReference type="EMBL" id="RVT73444.1"/>
    </source>
</evidence>
<evidence type="ECO:0000256" key="2">
    <source>
        <dbReference type="ARBA" id="ARBA00022670"/>
    </source>
</evidence>
<keyword evidence="5 9" id="KW-0862">Zinc</keyword>
<dbReference type="CDD" id="cd14840">
    <property type="entry name" value="D-Ala-D-Ala_dipeptidase_Aad"/>
    <property type="match status" value="1"/>
</dbReference>
<evidence type="ECO:0000256" key="3">
    <source>
        <dbReference type="ARBA" id="ARBA00022723"/>
    </source>
</evidence>
<dbReference type="InterPro" id="IPR009045">
    <property type="entry name" value="Zn_M74/Hedgehog-like"/>
</dbReference>
<evidence type="ECO:0000256" key="6">
    <source>
        <dbReference type="ARBA" id="ARBA00022997"/>
    </source>
</evidence>
<dbReference type="GO" id="GO:0008270">
    <property type="term" value="F:zinc ion binding"/>
    <property type="evidence" value="ECO:0007669"/>
    <property type="project" value="UniProtKB-UniRule"/>
</dbReference>
<dbReference type="GO" id="GO:0008237">
    <property type="term" value="F:metallopeptidase activity"/>
    <property type="evidence" value="ECO:0007669"/>
    <property type="project" value="UniProtKB-KW"/>
</dbReference>
<dbReference type="AlphaFoldDB" id="A0A3S2U092"/>
<keyword evidence="4 9" id="KW-0378">Hydrolase</keyword>
<evidence type="ECO:0000256" key="1">
    <source>
        <dbReference type="ARBA" id="ARBA00001362"/>
    </source>
</evidence>